<evidence type="ECO:0000256" key="10">
    <source>
        <dbReference type="ARBA" id="ARBA00023158"/>
    </source>
</evidence>
<dbReference type="Proteomes" id="UP000054399">
    <property type="component" value="Unassembled WGS sequence"/>
</dbReference>
<dbReference type="SUPFAM" id="SSF53335">
    <property type="entry name" value="S-adenosyl-L-methionine-dependent methyltransferases"/>
    <property type="match status" value="1"/>
</dbReference>
<evidence type="ECO:0000256" key="12">
    <source>
        <dbReference type="ARBA" id="ARBA00048418"/>
    </source>
</evidence>
<dbReference type="EMBL" id="ATAM02000003">
    <property type="protein sequence ID" value="KAL0252948.1"/>
    <property type="molecule type" value="Genomic_DNA"/>
</dbReference>
<evidence type="ECO:0000256" key="3">
    <source>
        <dbReference type="ARBA" id="ARBA00021330"/>
    </source>
</evidence>
<evidence type="ECO:0000256" key="11">
    <source>
        <dbReference type="ARBA" id="ARBA00035025"/>
    </source>
</evidence>
<evidence type="ECO:0000256" key="1">
    <source>
        <dbReference type="ARBA" id="ARBA00001946"/>
    </source>
</evidence>
<keyword evidence="5" id="KW-0808">Transferase</keyword>
<evidence type="ECO:0000256" key="2">
    <source>
        <dbReference type="ARBA" id="ARBA00009026"/>
    </source>
</evidence>
<reference evidence="14 15" key="2">
    <citation type="submission" date="2024-01" db="EMBL/GenBank/DDBJ databases">
        <title>Comparative genomics of Cryptococcus and Kwoniella reveals pathogenesis evolution and contrasting modes of karyotype evolution via chromosome fusion or intercentromeric recombination.</title>
        <authorList>
            <person name="Coelho M.A."/>
            <person name="David-Palma M."/>
            <person name="Shea T."/>
            <person name="Bowers K."/>
            <person name="Mcginley-Smith S."/>
            <person name="Mohammad A.W."/>
            <person name="Gnirke A."/>
            <person name="Yurkov A.M."/>
            <person name="Nowrousian M."/>
            <person name="Sun S."/>
            <person name="Cuomo C.A."/>
            <person name="Heitman J."/>
        </authorList>
    </citation>
    <scope>NUCLEOTIDE SEQUENCE [LARGE SCALE GENOMIC DNA]</scope>
    <source>
        <strain evidence="14 15">IND107</strain>
    </source>
</reference>
<evidence type="ECO:0000256" key="8">
    <source>
        <dbReference type="ARBA" id="ARBA00022842"/>
    </source>
</evidence>
<dbReference type="PANTHER" id="PTHR21404:SF3">
    <property type="entry name" value="SMALL RNA 2'-O-METHYLTRANSFERASE"/>
    <property type="match status" value="1"/>
</dbReference>
<reference evidence="15" key="1">
    <citation type="submission" date="2015-01" db="EMBL/GenBank/DDBJ databases">
        <title>The Genome Sequence of Cryptococcus gattii MMRL2647.</title>
        <authorList>
            <consortium name="The Broad Institute Genomics Platform"/>
            <person name="Cuomo C."/>
            <person name="Litvintseva A."/>
            <person name="Chen Y."/>
            <person name="Heitman J."/>
            <person name="Sun S."/>
            <person name="Springer D."/>
            <person name="Dromer F."/>
            <person name="Young S."/>
            <person name="Zeng Q."/>
            <person name="Gargeya S."/>
            <person name="Abouelleil A."/>
            <person name="Alvarado L."/>
            <person name="Chapman S.B."/>
            <person name="Gainer-Dewar J."/>
            <person name="Goldberg J."/>
            <person name="Griggs A."/>
            <person name="Gujja S."/>
            <person name="Hansen M."/>
            <person name="Howarth C."/>
            <person name="Imamovic A."/>
            <person name="Larimer J."/>
            <person name="Murphy C."/>
            <person name="Naylor J."/>
            <person name="Pearson M."/>
            <person name="Priest M."/>
            <person name="Roberts A."/>
            <person name="Saif S."/>
            <person name="Shea T."/>
            <person name="Sykes S."/>
            <person name="Wortman J."/>
            <person name="Nusbaum C."/>
            <person name="Birren B."/>
        </authorList>
    </citation>
    <scope>NUCLEOTIDE SEQUENCE [LARGE SCALE GENOMIC DNA]</scope>
    <source>
        <strain evidence="15">IND107</strain>
    </source>
</reference>
<evidence type="ECO:0000256" key="6">
    <source>
        <dbReference type="ARBA" id="ARBA00022691"/>
    </source>
</evidence>
<keyword evidence="9" id="KW-0694">RNA-binding</keyword>
<dbReference type="GeneID" id="91989199"/>
<evidence type="ECO:0000256" key="7">
    <source>
        <dbReference type="ARBA" id="ARBA00022723"/>
    </source>
</evidence>
<keyword evidence="6" id="KW-0949">S-adenosyl-L-methionine</keyword>
<feature type="region of interest" description="Disordered" evidence="13">
    <location>
        <begin position="1"/>
        <end position="23"/>
    </location>
</feature>
<keyword evidence="10" id="KW-0943">RNA-mediated gene silencing</keyword>
<dbReference type="InterPro" id="IPR026610">
    <property type="entry name" value="Hen1"/>
</dbReference>
<comment type="caution">
    <text evidence="14">The sequence shown here is derived from an EMBL/GenBank/DDBJ whole genome shotgun (WGS) entry which is preliminary data.</text>
</comment>
<name>A0ABR3BX33_9TREE</name>
<dbReference type="EC" id="2.1.1.386" evidence="11"/>
<dbReference type="PANTHER" id="PTHR21404">
    <property type="entry name" value="HEN1"/>
    <property type="match status" value="1"/>
</dbReference>
<gene>
    <name evidence="14" type="ORF">I308_102342</name>
</gene>
<organism evidence="14 15">
    <name type="scientific">Cryptococcus tetragattii IND107</name>
    <dbReference type="NCBI Taxonomy" id="1296105"/>
    <lineage>
        <taxon>Eukaryota</taxon>
        <taxon>Fungi</taxon>
        <taxon>Dikarya</taxon>
        <taxon>Basidiomycota</taxon>
        <taxon>Agaricomycotina</taxon>
        <taxon>Tremellomycetes</taxon>
        <taxon>Tremellales</taxon>
        <taxon>Cryptococcaceae</taxon>
        <taxon>Cryptococcus</taxon>
        <taxon>Cryptococcus gattii species complex</taxon>
    </lineage>
</organism>
<dbReference type="Gene3D" id="3.40.50.150">
    <property type="entry name" value="Vaccinia Virus protein VP39"/>
    <property type="match status" value="1"/>
</dbReference>
<comment type="cofactor">
    <cofactor evidence="1">
        <name>Mg(2+)</name>
        <dbReference type="ChEBI" id="CHEBI:18420"/>
    </cofactor>
</comment>
<keyword evidence="7" id="KW-0479">Metal-binding</keyword>
<keyword evidence="8" id="KW-0460">Magnesium</keyword>
<dbReference type="RefSeq" id="XP_066615668.1">
    <property type="nucleotide sequence ID" value="XM_066756891.1"/>
</dbReference>
<keyword evidence="4" id="KW-0489">Methyltransferase</keyword>
<comment type="catalytic activity">
    <reaction evidence="12">
        <text>small RNA 3'-end nucleotide + S-adenosyl-L-methionine = small RNA 3'-end 2'-O-methylnucleotide + S-adenosyl-L-homocysteine + H(+)</text>
        <dbReference type="Rhea" id="RHEA:37887"/>
        <dbReference type="Rhea" id="RHEA-COMP:10415"/>
        <dbReference type="Rhea" id="RHEA-COMP:10416"/>
        <dbReference type="ChEBI" id="CHEBI:15378"/>
        <dbReference type="ChEBI" id="CHEBI:57856"/>
        <dbReference type="ChEBI" id="CHEBI:59789"/>
        <dbReference type="ChEBI" id="CHEBI:74896"/>
        <dbReference type="ChEBI" id="CHEBI:74898"/>
        <dbReference type="EC" id="2.1.1.386"/>
    </reaction>
</comment>
<evidence type="ECO:0000313" key="14">
    <source>
        <dbReference type="EMBL" id="KAL0252948.1"/>
    </source>
</evidence>
<accession>A0ABR3BX33</accession>
<keyword evidence="15" id="KW-1185">Reference proteome</keyword>
<protein>
    <recommendedName>
        <fullName evidence="3">Small RNA 2'-O-methyltransferase</fullName>
        <ecNumber evidence="11">2.1.1.386</ecNumber>
    </recommendedName>
</protein>
<comment type="similarity">
    <text evidence="2">Belongs to the methyltransferase superfamily. HEN1 family.</text>
</comment>
<dbReference type="InterPro" id="IPR029063">
    <property type="entry name" value="SAM-dependent_MTases_sf"/>
</dbReference>
<evidence type="ECO:0000313" key="15">
    <source>
        <dbReference type="Proteomes" id="UP000054399"/>
    </source>
</evidence>
<evidence type="ECO:0000256" key="4">
    <source>
        <dbReference type="ARBA" id="ARBA00022603"/>
    </source>
</evidence>
<evidence type="ECO:0000256" key="13">
    <source>
        <dbReference type="SAM" id="MobiDB-lite"/>
    </source>
</evidence>
<proteinExistence type="inferred from homology"/>
<evidence type="ECO:0000256" key="9">
    <source>
        <dbReference type="ARBA" id="ARBA00022884"/>
    </source>
</evidence>
<sequence>MPPPGEFNFDQSSDESPELLPRDALPETDHIPEVSMVEESTVTGVTFTPELWMQRRQWALQTLRKEGVRSVLDLGCGPGALLETLVMPPSTICEPPIRDESSKTQYAEDEEEDFDQEDELFISRLAGIDANPEVINPALSVISPASETSTFPQPRPRWEPITTELWLGGLEKYNARLEGYEAITALEVIEHLDPNVLSRFGVVTLGTYRPRIMLISTPNFDFNAKFPKANGDCFARKGFVDPTGRTDRVFRHSDHKIEMTGSEFRNWAETAAADWGYDVEVSGVGSSSIPSFYPCDDITESPRPIYASQTAIFRIATGMPLRSPRSVRTMQLPFTPSSKESSHPHKLAGRFTLPATAPGIGQRSSPEEVRAKVRDFFTGASVNEVSLAELWGVLDIAGACGGSKRWLVGSLGGYGDCPALDGIDEDEFEFKVKKVKGMGLAVQWKEWTPRAEEIPRDWGTPVQNGREHTSHTIAQGW</sequence>
<feature type="region of interest" description="Disordered" evidence="13">
    <location>
        <begin position="455"/>
        <end position="477"/>
    </location>
</feature>
<evidence type="ECO:0000256" key="5">
    <source>
        <dbReference type="ARBA" id="ARBA00022679"/>
    </source>
</evidence>